<feature type="compositionally biased region" description="Acidic residues" evidence="10">
    <location>
        <begin position="211"/>
        <end position="227"/>
    </location>
</feature>
<dbReference type="PROSITE" id="PS50014">
    <property type="entry name" value="BROMODOMAIN_2"/>
    <property type="match status" value="1"/>
</dbReference>
<dbReference type="RefSeq" id="XP_031003450.1">
    <property type="nucleotide sequence ID" value="XM_031151810.1"/>
</dbReference>
<evidence type="ECO:0000256" key="10">
    <source>
        <dbReference type="SAM" id="MobiDB-lite"/>
    </source>
</evidence>
<feature type="domain" description="Bromo" evidence="11">
    <location>
        <begin position="419"/>
        <end position="489"/>
    </location>
</feature>
<comment type="subcellular location">
    <subcellularLocation>
        <location evidence="1">Nucleus</location>
    </subcellularLocation>
</comment>
<evidence type="ECO:0000256" key="6">
    <source>
        <dbReference type="ARBA" id="ARBA00023242"/>
    </source>
</evidence>
<feature type="compositionally biased region" description="Basic and acidic residues" evidence="10">
    <location>
        <begin position="191"/>
        <end position="210"/>
    </location>
</feature>
<evidence type="ECO:0000256" key="4">
    <source>
        <dbReference type="ARBA" id="ARBA00023117"/>
    </source>
</evidence>
<dbReference type="Pfam" id="PF00439">
    <property type="entry name" value="Bromodomain"/>
    <property type="match status" value="1"/>
</dbReference>
<dbReference type="InterPro" id="IPR009072">
    <property type="entry name" value="Histone-fold"/>
</dbReference>
<protein>
    <recommendedName>
        <fullName evidence="7">SAGA complex subunit Spt7</fullName>
    </recommendedName>
</protein>
<dbReference type="GO" id="GO:0006357">
    <property type="term" value="P:regulation of transcription by RNA polymerase II"/>
    <property type="evidence" value="ECO:0007669"/>
    <property type="project" value="UniProtKB-ARBA"/>
</dbReference>
<dbReference type="FunFam" id="1.10.20.10:FF:000072">
    <property type="entry name" value="Transcriptional activator spt7"/>
    <property type="match status" value="1"/>
</dbReference>
<evidence type="ECO:0000256" key="3">
    <source>
        <dbReference type="ARBA" id="ARBA00023015"/>
    </source>
</evidence>
<dbReference type="PROSITE" id="PS00633">
    <property type="entry name" value="BROMODOMAIN_1"/>
    <property type="match status" value="1"/>
</dbReference>
<evidence type="ECO:0000313" key="12">
    <source>
        <dbReference type="EMBL" id="TVY24662.1"/>
    </source>
</evidence>
<reference evidence="12 13" key="1">
    <citation type="submission" date="2018-05" db="EMBL/GenBank/DDBJ databases">
        <title>Genome sequencing and assembly of the regulated plant pathogen Lachnellula willkommii and related sister species for the development of diagnostic species identification markers.</title>
        <authorList>
            <person name="Giroux E."/>
            <person name="Bilodeau G."/>
        </authorList>
    </citation>
    <scope>NUCLEOTIDE SEQUENCE [LARGE SCALE GENOMIC DNA]</scope>
    <source>
        <strain evidence="12 13">CBS 185.66</strain>
    </source>
</reference>
<gene>
    <name evidence="12" type="primary">SPT7</name>
    <name evidence="12" type="ORF">LHYA1_G006877</name>
</gene>
<feature type="region of interest" description="Disordered" evidence="10">
    <location>
        <begin position="172"/>
        <end position="293"/>
    </location>
</feature>
<accession>A0A8H8QXH9</accession>
<dbReference type="PRINTS" id="PR00503">
    <property type="entry name" value="BROMODOMAIN"/>
</dbReference>
<dbReference type="GO" id="GO:0005198">
    <property type="term" value="F:structural molecule activity"/>
    <property type="evidence" value="ECO:0007669"/>
    <property type="project" value="TreeGrafter"/>
</dbReference>
<feature type="compositionally biased region" description="Acidic residues" evidence="10">
    <location>
        <begin position="529"/>
        <end position="541"/>
    </location>
</feature>
<dbReference type="GO" id="GO:0046982">
    <property type="term" value="F:protein heterodimerization activity"/>
    <property type="evidence" value="ECO:0007669"/>
    <property type="project" value="InterPro"/>
</dbReference>
<proteinExistence type="predicted"/>
<dbReference type="FunFam" id="1.20.920.10:FF:000032">
    <property type="entry name" value="Transcriptional activator spt7"/>
    <property type="match status" value="1"/>
</dbReference>
<dbReference type="AlphaFoldDB" id="A0A8H8QXH9"/>
<feature type="region of interest" description="Disordered" evidence="10">
    <location>
        <begin position="329"/>
        <end position="348"/>
    </location>
</feature>
<feature type="compositionally biased region" description="Polar residues" evidence="10">
    <location>
        <begin position="329"/>
        <end position="339"/>
    </location>
</feature>
<keyword evidence="6" id="KW-0539">Nucleus</keyword>
<dbReference type="GO" id="GO:0000124">
    <property type="term" value="C:SAGA complex"/>
    <property type="evidence" value="ECO:0007669"/>
    <property type="project" value="InterPro"/>
</dbReference>
<keyword evidence="5" id="KW-0804">Transcription</keyword>
<dbReference type="GO" id="GO:0006325">
    <property type="term" value="P:chromatin organization"/>
    <property type="evidence" value="ECO:0007669"/>
    <property type="project" value="UniProtKB-ARBA"/>
</dbReference>
<sequence>MTLQSAQRQSKQHDICFINKPRKPSNFDAAASRTHYQCSELTLQRNKDVARTFAGLAGLSRITLVSAVHARERGPPMATNKPFGSAKASITQPWPPPTSLLKNSHHPRDDTPARSNTNTPSLPFDDASMAEPGAVIQSEGDIEEEHQKTIFKELYRRSEARITELFGGVAQGEQISAEDTSAQQDQLTDEPNIREPAKDQAPKKAARTIDEDNYDDEDDEDDEEEDVQTSPLKNKSANALLSPSKSGSSPVSSDTSPTKPTEPKQEDSSPEEPKSSEDARKELEEERKATEEAAKRSFHTIFYTLENDRVAMLEQQRLEEAEKQINAEMDNSGSTSNANAKGEQHGTLSSANLGASSLTLKHLIARIDLKREKVKASDAELRALMNEVRKNRSKWASEENVNQEELYEAIEKVLSELKAMTEYSAPFLTRVNKREAPDYYNIIKTPMDLGTMTKKLKQQVYKSKADFVADLDLIWSNCLKYNADIAHPLRRNANSMRKEAEKLIPLIPDLVIRPRAEVEAEERRKQNGGEDDAGDDSDDEPIMSSRGRKAGVKGSSKARNAAPERDEGTPVVDQKPSLQVNGLLSTLGHEGSDAGFDSNGFGTPPIGSITPSGLNGMPGIGSQADGDIDGPSMNGLSLGQALGAAAEDLREDEEYRIWKQVTKKDRAFVAKERNRLFKGDKLNPEEPALMRSKAGMRRWIRQQKQAQNDTSRPNVNGKDANETVEGGDTLAEGMEAEEERVLPDYYDPLSAIPDINPKLQWVEDSEGNVIDQQSEDFLRMVKPGHFMAPKGFLSAKVDANMKQMQETRKLTSKISVIKQMQLQAQMYNNQFPKYEPEPFVEADIEPHVMSDDGPVMAPWVCKAAMQRSVAKLCYHAGFEELQPSALDVITEAAADYFEKLARTVNVYREAPKVPAIGAAAAGGKKWQARYTDEEVILHSLSENGIEVEALESYVKDDVERFGGKLGVMHERMKAHLSDLLRPALADNSADGSGQFNDGSEQFVGGDFAEELGEDFFGFKALGLDSEFAMSSLSVPLHLLHAKIHKIGGPGIQPEQATTTDIFPPPISFDPVTKENLPDQIGLVRNFFLAKLHANEDEPLLEDEDLPTKQKPPKPRLGPTGKITSPRKRPLKEQTGNAKKKKKLDNGTAMDTTPNAKTSGVNASPEKGSVTASAKKLKLGLPNGGPVSMEQADSSQGNASQTEKDDVGMISPESIER</sequence>
<dbReference type="InterPro" id="IPR018359">
    <property type="entry name" value="Bromodomain_CS"/>
</dbReference>
<feature type="coiled-coil region" evidence="9">
    <location>
        <begin position="367"/>
        <end position="420"/>
    </location>
</feature>
<dbReference type="PANTHER" id="PTHR47343:SF1">
    <property type="entry name" value="TRANSCRIPTIONAL ACTIVATOR SPT7"/>
    <property type="match status" value="1"/>
</dbReference>
<feature type="compositionally biased region" description="Low complexity" evidence="10">
    <location>
        <begin position="242"/>
        <end position="259"/>
    </location>
</feature>
<feature type="region of interest" description="Disordered" evidence="10">
    <location>
        <begin position="75"/>
        <end position="128"/>
    </location>
</feature>
<dbReference type="SMART" id="SM00297">
    <property type="entry name" value="BROMO"/>
    <property type="match status" value="1"/>
</dbReference>
<feature type="region of interest" description="Disordered" evidence="10">
    <location>
        <begin position="1098"/>
        <end position="1216"/>
    </location>
</feature>
<evidence type="ECO:0000256" key="5">
    <source>
        <dbReference type="ARBA" id="ARBA00023163"/>
    </source>
</evidence>
<feature type="compositionally biased region" description="Basic and acidic residues" evidence="10">
    <location>
        <begin position="261"/>
        <end position="293"/>
    </location>
</feature>
<dbReference type="CDD" id="cd22927">
    <property type="entry name" value="HFD_SPT7"/>
    <property type="match status" value="1"/>
</dbReference>
<keyword evidence="13" id="KW-1185">Reference proteome</keyword>
<feature type="compositionally biased region" description="Polar residues" evidence="10">
    <location>
        <begin position="228"/>
        <end position="241"/>
    </location>
</feature>
<dbReference type="GO" id="GO:0046695">
    <property type="term" value="C:SLIK (SAGA-like) complex"/>
    <property type="evidence" value="ECO:0007669"/>
    <property type="project" value="InterPro"/>
</dbReference>
<feature type="compositionally biased region" description="Basic and acidic residues" evidence="10">
    <location>
        <begin position="518"/>
        <end position="528"/>
    </location>
</feature>
<evidence type="ECO:0000256" key="8">
    <source>
        <dbReference type="PROSITE-ProRule" id="PRU00035"/>
    </source>
</evidence>
<dbReference type="Gene3D" id="1.10.20.10">
    <property type="entry name" value="Histone, subunit A"/>
    <property type="match status" value="1"/>
</dbReference>
<dbReference type="PANTHER" id="PTHR47343">
    <property type="entry name" value="TRANSCRIPTIONAL ACTIVATOR SPT7"/>
    <property type="match status" value="1"/>
</dbReference>
<name>A0A8H8QXH9_9HELO</name>
<dbReference type="Pfam" id="PF07524">
    <property type="entry name" value="Bromo_TP"/>
    <property type="match status" value="1"/>
</dbReference>
<dbReference type="GeneID" id="41987075"/>
<organism evidence="12 13">
    <name type="scientific">Lachnellula hyalina</name>
    <dbReference type="NCBI Taxonomy" id="1316788"/>
    <lineage>
        <taxon>Eukaryota</taxon>
        <taxon>Fungi</taxon>
        <taxon>Dikarya</taxon>
        <taxon>Ascomycota</taxon>
        <taxon>Pezizomycotina</taxon>
        <taxon>Leotiomycetes</taxon>
        <taxon>Helotiales</taxon>
        <taxon>Lachnaceae</taxon>
        <taxon>Lachnellula</taxon>
    </lineage>
</organism>
<dbReference type="Proteomes" id="UP000431533">
    <property type="component" value="Unassembled WGS sequence"/>
</dbReference>
<dbReference type="InterPro" id="IPR037782">
    <property type="entry name" value="Spt7"/>
</dbReference>
<dbReference type="EMBL" id="QGMH01000122">
    <property type="protein sequence ID" value="TVY24662.1"/>
    <property type="molecule type" value="Genomic_DNA"/>
</dbReference>
<dbReference type="InterPro" id="IPR036427">
    <property type="entry name" value="Bromodomain-like_sf"/>
</dbReference>
<dbReference type="CDD" id="cd05510">
    <property type="entry name" value="Bromo_SPT7_like"/>
    <property type="match status" value="1"/>
</dbReference>
<dbReference type="GO" id="GO:0005634">
    <property type="term" value="C:nucleus"/>
    <property type="evidence" value="ECO:0007669"/>
    <property type="project" value="UniProtKB-SubCell"/>
</dbReference>
<evidence type="ECO:0000256" key="1">
    <source>
        <dbReference type="ARBA" id="ARBA00004123"/>
    </source>
</evidence>
<evidence type="ECO:0000256" key="2">
    <source>
        <dbReference type="ARBA" id="ARBA00022553"/>
    </source>
</evidence>
<evidence type="ECO:0000256" key="9">
    <source>
        <dbReference type="SAM" id="Coils"/>
    </source>
</evidence>
<keyword evidence="3" id="KW-0805">Transcription regulation</keyword>
<dbReference type="InterPro" id="IPR006565">
    <property type="entry name" value="BTP"/>
</dbReference>
<evidence type="ECO:0000259" key="11">
    <source>
        <dbReference type="PROSITE" id="PS50014"/>
    </source>
</evidence>
<feature type="region of interest" description="Disordered" evidence="10">
    <location>
        <begin position="518"/>
        <end position="635"/>
    </location>
</feature>
<keyword evidence="4 8" id="KW-0103">Bromodomain</keyword>
<dbReference type="OrthoDB" id="21449at2759"/>
<feature type="compositionally biased region" description="Polar residues" evidence="10">
    <location>
        <begin position="702"/>
        <end position="714"/>
    </location>
</feature>
<feature type="compositionally biased region" description="Polar residues" evidence="10">
    <location>
        <begin position="1148"/>
        <end position="1161"/>
    </location>
</feature>
<dbReference type="Gene3D" id="1.20.920.10">
    <property type="entry name" value="Bromodomain-like"/>
    <property type="match status" value="1"/>
</dbReference>
<comment type="caution">
    <text evidence="12">The sequence shown here is derived from an EMBL/GenBank/DDBJ whole genome shotgun (WGS) entry which is preliminary data.</text>
</comment>
<feature type="compositionally biased region" description="Polar residues" evidence="10">
    <location>
        <begin position="173"/>
        <end position="186"/>
    </location>
</feature>
<feature type="compositionally biased region" description="Polar residues" evidence="10">
    <location>
        <begin position="1190"/>
        <end position="1200"/>
    </location>
</feature>
<evidence type="ECO:0000313" key="13">
    <source>
        <dbReference type="Proteomes" id="UP000431533"/>
    </source>
</evidence>
<feature type="region of interest" description="Disordered" evidence="10">
    <location>
        <begin position="697"/>
        <end position="725"/>
    </location>
</feature>
<keyword evidence="9" id="KW-0175">Coiled coil</keyword>
<dbReference type="SUPFAM" id="SSF47370">
    <property type="entry name" value="Bromodomain"/>
    <property type="match status" value="1"/>
</dbReference>
<dbReference type="InterPro" id="IPR001487">
    <property type="entry name" value="Bromodomain"/>
</dbReference>
<evidence type="ECO:0000256" key="7">
    <source>
        <dbReference type="ARBA" id="ARBA00093633"/>
    </source>
</evidence>
<keyword evidence="2" id="KW-0597">Phosphoprotein</keyword>